<accession>A0A087S9J5</accession>
<reference evidence="2 3" key="1">
    <citation type="journal article" date="2014" name="BMC Genomics">
        <title>Oil accumulation mechanisms of the oleaginous microalga Chlorella protothecoides revealed through its genome, transcriptomes, and proteomes.</title>
        <authorList>
            <person name="Gao C."/>
            <person name="Wang Y."/>
            <person name="Shen Y."/>
            <person name="Yan D."/>
            <person name="He X."/>
            <person name="Dai J."/>
            <person name="Wu Q."/>
        </authorList>
    </citation>
    <scope>NUCLEOTIDE SEQUENCE [LARGE SCALE GENOMIC DNA]</scope>
    <source>
        <strain evidence="2 3">0710</strain>
    </source>
</reference>
<evidence type="ECO:0000313" key="3">
    <source>
        <dbReference type="Proteomes" id="UP000028924"/>
    </source>
</evidence>
<feature type="region of interest" description="Disordered" evidence="1">
    <location>
        <begin position="1"/>
        <end position="34"/>
    </location>
</feature>
<proteinExistence type="predicted"/>
<dbReference type="RefSeq" id="XP_011399320.1">
    <property type="nucleotide sequence ID" value="XM_011401018.1"/>
</dbReference>
<dbReference type="GeneID" id="23611537"/>
<name>A0A087S9J5_AUXPR</name>
<dbReference type="EMBL" id="APJO01000706">
    <property type="protein sequence ID" value="KFM22399.1"/>
    <property type="molecule type" value="Genomic_DNA"/>
</dbReference>
<feature type="compositionally biased region" description="Basic and acidic residues" evidence="1">
    <location>
        <begin position="17"/>
        <end position="27"/>
    </location>
</feature>
<gene>
    <name evidence="2" type="ORF">F751_0146</name>
</gene>
<dbReference type="Proteomes" id="UP000028924">
    <property type="component" value="Unassembled WGS sequence"/>
</dbReference>
<organism evidence="2 3">
    <name type="scientific">Auxenochlorella protothecoides</name>
    <name type="common">Green microalga</name>
    <name type="synonym">Chlorella protothecoides</name>
    <dbReference type="NCBI Taxonomy" id="3075"/>
    <lineage>
        <taxon>Eukaryota</taxon>
        <taxon>Viridiplantae</taxon>
        <taxon>Chlorophyta</taxon>
        <taxon>core chlorophytes</taxon>
        <taxon>Trebouxiophyceae</taxon>
        <taxon>Chlorellales</taxon>
        <taxon>Chlorellaceae</taxon>
        <taxon>Auxenochlorella</taxon>
    </lineage>
</organism>
<dbReference type="KEGG" id="apro:F751_0146"/>
<dbReference type="AlphaFoldDB" id="A0A087S9J5"/>
<comment type="caution">
    <text evidence="2">The sequence shown here is derived from an EMBL/GenBank/DDBJ whole genome shotgun (WGS) entry which is preliminary data.</text>
</comment>
<keyword evidence="3" id="KW-1185">Reference proteome</keyword>
<evidence type="ECO:0000256" key="1">
    <source>
        <dbReference type="SAM" id="MobiDB-lite"/>
    </source>
</evidence>
<sequence length="78" mass="8238">MGPAPQAPSVRNHAPLGRHEGMRDAPLRRQGQLQSSLQITLSHCAGEGATDSREGGVAWEGSMVHVAPKRLTCALSVL</sequence>
<protein>
    <submittedName>
        <fullName evidence="2">Uncharacterized protein</fullName>
    </submittedName>
</protein>
<evidence type="ECO:0000313" key="2">
    <source>
        <dbReference type="EMBL" id="KFM22399.1"/>
    </source>
</evidence>